<accession>A0AAE4BT18</accession>
<proteinExistence type="inferred from homology"/>
<dbReference type="PANTHER" id="PTHR30040">
    <property type="entry name" value="THIAMINE BIOSYNTHESIS LIPOPROTEIN APBE"/>
    <property type="match status" value="1"/>
</dbReference>
<reference evidence="12" key="1">
    <citation type="submission" date="2023-07" db="EMBL/GenBank/DDBJ databases">
        <title>Genomic Encyclopedia of Type Strains, Phase IV (KMG-IV): sequencing the most valuable type-strain genomes for metagenomic binning, comparative biology and taxonomic classification.</title>
        <authorList>
            <person name="Goeker M."/>
        </authorList>
    </citation>
    <scope>NUCLEOTIDE SEQUENCE</scope>
    <source>
        <strain evidence="12">DSM 26174</strain>
    </source>
</reference>
<evidence type="ECO:0000313" key="12">
    <source>
        <dbReference type="EMBL" id="MDR6239398.1"/>
    </source>
</evidence>
<dbReference type="AlphaFoldDB" id="A0AAE4BT18"/>
<dbReference type="GO" id="GO:0046872">
    <property type="term" value="F:metal ion binding"/>
    <property type="evidence" value="ECO:0007669"/>
    <property type="project" value="UniProtKB-UniRule"/>
</dbReference>
<gene>
    <name evidence="12" type="ORF">HNQ88_002435</name>
</gene>
<evidence type="ECO:0000256" key="9">
    <source>
        <dbReference type="ARBA" id="ARBA00048540"/>
    </source>
</evidence>
<feature type="binding site" evidence="11">
    <location>
        <position position="290"/>
    </location>
    <ligand>
        <name>Mg(2+)</name>
        <dbReference type="ChEBI" id="CHEBI:18420"/>
    </ligand>
</feature>
<dbReference type="InterPro" id="IPR003374">
    <property type="entry name" value="ApbE-like_sf"/>
</dbReference>
<dbReference type="PANTHER" id="PTHR30040:SF2">
    <property type="entry name" value="FAD:PROTEIN FMN TRANSFERASE"/>
    <property type="match status" value="1"/>
</dbReference>
<evidence type="ECO:0000256" key="6">
    <source>
        <dbReference type="ARBA" id="ARBA00022827"/>
    </source>
</evidence>
<comment type="catalytic activity">
    <reaction evidence="9 10">
        <text>L-threonyl-[protein] + FAD = FMN-L-threonyl-[protein] + AMP + H(+)</text>
        <dbReference type="Rhea" id="RHEA:36847"/>
        <dbReference type="Rhea" id="RHEA-COMP:11060"/>
        <dbReference type="Rhea" id="RHEA-COMP:11061"/>
        <dbReference type="ChEBI" id="CHEBI:15378"/>
        <dbReference type="ChEBI" id="CHEBI:30013"/>
        <dbReference type="ChEBI" id="CHEBI:57692"/>
        <dbReference type="ChEBI" id="CHEBI:74257"/>
        <dbReference type="ChEBI" id="CHEBI:456215"/>
        <dbReference type="EC" id="2.7.1.180"/>
    </reaction>
</comment>
<keyword evidence="5 10" id="KW-0479">Metal-binding</keyword>
<evidence type="ECO:0000256" key="1">
    <source>
        <dbReference type="ARBA" id="ARBA00011955"/>
    </source>
</evidence>
<dbReference type="Gene3D" id="3.10.520.10">
    <property type="entry name" value="ApbE-like domains"/>
    <property type="match status" value="1"/>
</dbReference>
<evidence type="ECO:0000256" key="2">
    <source>
        <dbReference type="ARBA" id="ARBA00016337"/>
    </source>
</evidence>
<evidence type="ECO:0000256" key="8">
    <source>
        <dbReference type="ARBA" id="ARBA00031306"/>
    </source>
</evidence>
<protein>
    <recommendedName>
        <fullName evidence="2 10">FAD:protein FMN transferase</fullName>
        <ecNumber evidence="1 10">2.7.1.180</ecNumber>
    </recommendedName>
    <alternativeName>
        <fullName evidence="8 10">Flavin transferase</fullName>
    </alternativeName>
</protein>
<dbReference type="GO" id="GO:0016740">
    <property type="term" value="F:transferase activity"/>
    <property type="evidence" value="ECO:0007669"/>
    <property type="project" value="UniProtKB-UniRule"/>
</dbReference>
<keyword evidence="13" id="KW-1185">Reference proteome</keyword>
<comment type="caution">
    <text evidence="12">The sequence shown here is derived from an EMBL/GenBank/DDBJ whole genome shotgun (WGS) entry which is preliminary data.</text>
</comment>
<keyword evidence="3 10" id="KW-0285">Flavoprotein</keyword>
<keyword evidence="4 10" id="KW-0808">Transferase</keyword>
<keyword evidence="12" id="KW-0449">Lipoprotein</keyword>
<dbReference type="EC" id="2.7.1.180" evidence="1 10"/>
<keyword evidence="7 10" id="KW-0460">Magnesium</keyword>
<comment type="similarity">
    <text evidence="10">Belongs to the ApbE family.</text>
</comment>
<evidence type="ECO:0000256" key="4">
    <source>
        <dbReference type="ARBA" id="ARBA00022679"/>
    </source>
</evidence>
<dbReference type="Proteomes" id="UP001185092">
    <property type="component" value="Unassembled WGS sequence"/>
</dbReference>
<feature type="binding site" evidence="11">
    <location>
        <position position="294"/>
    </location>
    <ligand>
        <name>Mg(2+)</name>
        <dbReference type="ChEBI" id="CHEBI:18420"/>
    </ligand>
</feature>
<evidence type="ECO:0000256" key="11">
    <source>
        <dbReference type="PIRSR" id="PIRSR006268-2"/>
    </source>
</evidence>
<evidence type="ECO:0000256" key="5">
    <source>
        <dbReference type="ARBA" id="ARBA00022723"/>
    </source>
</evidence>
<sequence>MKKLIIAFYAFFLLVPLVGMSQEKAVKVSYAQSATFWGDEFKVVAVTDNEKLAKKGISKGIKEIKNIEKLISSSDPKSQVNKINKYAGVKPVKVDDDLYSLIATCQKISEMTGGAFDITSASLANLWNFDGAVESLPQQAAIQEALSLINYKNIILDENKKTVYLKNKGMKIGFGEIGKGYAAKMGANEMIDKGIEHGLINVDGDIYAWGLKEDGTDWEIALSSPPSDSLNQPTAWFRANGQAVITVGNYEKVKEVDDKMYHDRLDPKTGYPTRGIKSVTIVASDAVYADALASAVFVLGVDKGIELINKLEDTHALIVTEDGKMKPSDNLEYWSN</sequence>
<name>A0AAE4BT18_9BACT</name>
<organism evidence="12 13">
    <name type="scientific">Aureibacter tunicatorum</name>
    <dbReference type="NCBI Taxonomy" id="866807"/>
    <lineage>
        <taxon>Bacteria</taxon>
        <taxon>Pseudomonadati</taxon>
        <taxon>Bacteroidota</taxon>
        <taxon>Cytophagia</taxon>
        <taxon>Cytophagales</taxon>
        <taxon>Persicobacteraceae</taxon>
        <taxon>Aureibacter</taxon>
    </lineage>
</organism>
<dbReference type="Pfam" id="PF02424">
    <property type="entry name" value="ApbE"/>
    <property type="match status" value="1"/>
</dbReference>
<dbReference type="PIRSF" id="PIRSF006268">
    <property type="entry name" value="ApbE"/>
    <property type="match status" value="1"/>
</dbReference>
<dbReference type="EMBL" id="JAVDQD010000002">
    <property type="protein sequence ID" value="MDR6239398.1"/>
    <property type="molecule type" value="Genomic_DNA"/>
</dbReference>
<comment type="cofactor">
    <cofactor evidence="11">
        <name>Mg(2+)</name>
        <dbReference type="ChEBI" id="CHEBI:18420"/>
    </cofactor>
    <cofactor evidence="11">
        <name>Mn(2+)</name>
        <dbReference type="ChEBI" id="CHEBI:29035"/>
    </cofactor>
    <text evidence="11">Magnesium. Can also use manganese.</text>
</comment>
<dbReference type="InterPro" id="IPR024932">
    <property type="entry name" value="ApbE"/>
</dbReference>
<dbReference type="RefSeq" id="WP_309939059.1">
    <property type="nucleotide sequence ID" value="NZ_AP025305.1"/>
</dbReference>
<keyword evidence="6 10" id="KW-0274">FAD</keyword>
<evidence type="ECO:0000313" key="13">
    <source>
        <dbReference type="Proteomes" id="UP001185092"/>
    </source>
</evidence>
<evidence type="ECO:0000256" key="3">
    <source>
        <dbReference type="ARBA" id="ARBA00022630"/>
    </source>
</evidence>
<evidence type="ECO:0000256" key="10">
    <source>
        <dbReference type="PIRNR" id="PIRNR006268"/>
    </source>
</evidence>
<evidence type="ECO:0000256" key="7">
    <source>
        <dbReference type="ARBA" id="ARBA00022842"/>
    </source>
</evidence>
<dbReference type="SUPFAM" id="SSF143631">
    <property type="entry name" value="ApbE-like"/>
    <property type="match status" value="1"/>
</dbReference>